<protein>
    <recommendedName>
        <fullName evidence="4">DUF2567 domain-containing protein</fullName>
    </recommendedName>
</protein>
<dbReference type="EMBL" id="FNCN01000008">
    <property type="protein sequence ID" value="SDG81095.1"/>
    <property type="molecule type" value="Genomic_DNA"/>
</dbReference>
<evidence type="ECO:0000313" key="2">
    <source>
        <dbReference type="EMBL" id="SDG81095.1"/>
    </source>
</evidence>
<gene>
    <name evidence="2" type="ORF">SAMN05421505_108103</name>
</gene>
<evidence type="ECO:0000313" key="3">
    <source>
        <dbReference type="Proteomes" id="UP000198923"/>
    </source>
</evidence>
<proteinExistence type="predicted"/>
<dbReference type="Proteomes" id="UP000198923">
    <property type="component" value="Unassembled WGS sequence"/>
</dbReference>
<reference evidence="2 3" key="1">
    <citation type="submission" date="2016-10" db="EMBL/GenBank/DDBJ databases">
        <authorList>
            <person name="de Groot N.N."/>
        </authorList>
    </citation>
    <scope>NUCLEOTIDE SEQUENCE [LARGE SCALE GENOMIC DNA]</scope>
    <source>
        <strain evidence="2 3">CPCC 201354</strain>
    </source>
</reference>
<accession>A0A1G7XA24</accession>
<evidence type="ECO:0008006" key="4">
    <source>
        <dbReference type="Google" id="ProtNLM"/>
    </source>
</evidence>
<organism evidence="2 3">
    <name type="scientific">Sinosporangium album</name>
    <dbReference type="NCBI Taxonomy" id="504805"/>
    <lineage>
        <taxon>Bacteria</taxon>
        <taxon>Bacillati</taxon>
        <taxon>Actinomycetota</taxon>
        <taxon>Actinomycetes</taxon>
        <taxon>Streptosporangiales</taxon>
        <taxon>Streptosporangiaceae</taxon>
        <taxon>Sinosporangium</taxon>
    </lineage>
</organism>
<feature type="transmembrane region" description="Helical" evidence="1">
    <location>
        <begin position="82"/>
        <end position="102"/>
    </location>
</feature>
<dbReference type="OrthoDB" id="3533794at2"/>
<sequence>MRDLRDFVAAVLVLALLGVAAGFVWSYAAPRTAYLARPEGAVLADPSTQALIAADGWFAVVTGLLGLICGIAGHILGRERPIAMIAGLTAGGVAASYLTLAVGRLVNLGESIDEATHAGSVVSQSLTVTAQGVLLAWPLLAVGVFFAIEGVLAYRESPLRKPYGGREPVFGHLPYGGGDR</sequence>
<feature type="transmembrane region" description="Helical" evidence="1">
    <location>
        <begin position="50"/>
        <end position="75"/>
    </location>
</feature>
<dbReference type="RefSeq" id="WP_093170202.1">
    <property type="nucleotide sequence ID" value="NZ_FNCN01000008.1"/>
</dbReference>
<evidence type="ECO:0000256" key="1">
    <source>
        <dbReference type="SAM" id="Phobius"/>
    </source>
</evidence>
<dbReference type="AlphaFoldDB" id="A0A1G7XA24"/>
<keyword evidence="3" id="KW-1185">Reference proteome</keyword>
<dbReference type="STRING" id="504805.SAMN05421505_108103"/>
<feature type="transmembrane region" description="Helical" evidence="1">
    <location>
        <begin position="134"/>
        <end position="154"/>
    </location>
</feature>
<keyword evidence="1" id="KW-0472">Membrane</keyword>
<keyword evidence="1" id="KW-1133">Transmembrane helix</keyword>
<name>A0A1G7XA24_9ACTN</name>
<keyword evidence="1" id="KW-0812">Transmembrane</keyword>